<dbReference type="PANTHER" id="PTHR21845">
    <property type="entry name" value="TRANSMEMBRANE ANCHOR PROTEIN 1"/>
    <property type="match status" value="1"/>
</dbReference>
<feature type="domain" description="Matrix-remodeling-associated protein 7 helical" evidence="3">
    <location>
        <begin position="112"/>
        <end position="171"/>
    </location>
</feature>
<evidence type="ECO:0000313" key="5">
    <source>
        <dbReference type="Proteomes" id="UP000007801"/>
    </source>
</evidence>
<keyword evidence="5" id="KW-1185">Reference proteome</keyword>
<dbReference type="OrthoDB" id="5983600at2759"/>
<dbReference type="HOGENOM" id="CLU_1620794_0_0_1"/>
<evidence type="ECO:0000256" key="2">
    <source>
        <dbReference type="SAM" id="Phobius"/>
    </source>
</evidence>
<proteinExistence type="predicted"/>
<accession>B3MAT5</accession>
<evidence type="ECO:0000256" key="1">
    <source>
        <dbReference type="SAM" id="MobiDB-lite"/>
    </source>
</evidence>
<dbReference type="Pfam" id="PF25473">
    <property type="entry name" value="MXRA7_helical"/>
    <property type="match status" value="1"/>
</dbReference>
<dbReference type="InterPro" id="IPR057534">
    <property type="entry name" value="MXRA7_helical"/>
</dbReference>
<gene>
    <name evidence="4" type="primary">Dana\GF25172</name>
    <name evidence="4" type="synonym">dana_GLEANR_9850</name>
    <name evidence="4" type="ORF">GF25172</name>
</gene>
<feature type="region of interest" description="Disordered" evidence="1">
    <location>
        <begin position="45"/>
        <end position="103"/>
    </location>
</feature>
<keyword evidence="2" id="KW-0812">Transmembrane</keyword>
<dbReference type="KEGG" id="dan:6507798"/>
<dbReference type="InParanoid" id="B3MAT5"/>
<evidence type="ECO:0000313" key="4">
    <source>
        <dbReference type="EMBL" id="EDV39169.1"/>
    </source>
</evidence>
<keyword evidence="2" id="KW-0472">Membrane</keyword>
<dbReference type="AlphaFoldDB" id="B3MAT5"/>
<dbReference type="GeneID" id="6507798"/>
<dbReference type="InterPro" id="IPR026622">
    <property type="entry name" value="Mxra7"/>
</dbReference>
<evidence type="ECO:0000259" key="3">
    <source>
        <dbReference type="Pfam" id="PF25473"/>
    </source>
</evidence>
<keyword evidence="2" id="KW-1133">Transmembrane helix</keyword>
<reference evidence="4 5" key="1">
    <citation type="journal article" date="2007" name="Nature">
        <title>Evolution of genes and genomes on the Drosophila phylogeny.</title>
        <authorList>
            <consortium name="Drosophila 12 Genomes Consortium"/>
            <person name="Clark A.G."/>
            <person name="Eisen M.B."/>
            <person name="Smith D.R."/>
            <person name="Bergman C.M."/>
            <person name="Oliver B."/>
            <person name="Markow T.A."/>
            <person name="Kaufman T.C."/>
            <person name="Kellis M."/>
            <person name="Gelbart W."/>
            <person name="Iyer V.N."/>
            <person name="Pollard D.A."/>
            <person name="Sackton T.B."/>
            <person name="Larracuente A.M."/>
            <person name="Singh N.D."/>
            <person name="Abad J.P."/>
            <person name="Abt D.N."/>
            <person name="Adryan B."/>
            <person name="Aguade M."/>
            <person name="Akashi H."/>
            <person name="Anderson W.W."/>
            <person name="Aquadro C.F."/>
            <person name="Ardell D.H."/>
            <person name="Arguello R."/>
            <person name="Artieri C.G."/>
            <person name="Barbash D.A."/>
            <person name="Barker D."/>
            <person name="Barsanti P."/>
            <person name="Batterham P."/>
            <person name="Batzoglou S."/>
            <person name="Begun D."/>
            <person name="Bhutkar A."/>
            <person name="Blanco E."/>
            <person name="Bosak S.A."/>
            <person name="Bradley R.K."/>
            <person name="Brand A.D."/>
            <person name="Brent M.R."/>
            <person name="Brooks A.N."/>
            <person name="Brown R.H."/>
            <person name="Butlin R.K."/>
            <person name="Caggese C."/>
            <person name="Calvi B.R."/>
            <person name="Bernardo de Carvalho A."/>
            <person name="Caspi A."/>
            <person name="Castrezana S."/>
            <person name="Celniker S.E."/>
            <person name="Chang J.L."/>
            <person name="Chapple C."/>
            <person name="Chatterji S."/>
            <person name="Chinwalla A."/>
            <person name="Civetta A."/>
            <person name="Clifton S.W."/>
            <person name="Comeron J.M."/>
            <person name="Costello J.C."/>
            <person name="Coyne J.A."/>
            <person name="Daub J."/>
            <person name="David R.G."/>
            <person name="Delcher A.L."/>
            <person name="Delehaunty K."/>
            <person name="Do C.B."/>
            <person name="Ebling H."/>
            <person name="Edwards K."/>
            <person name="Eickbush T."/>
            <person name="Evans J.D."/>
            <person name="Filipski A."/>
            <person name="Findeiss S."/>
            <person name="Freyhult E."/>
            <person name="Fulton L."/>
            <person name="Fulton R."/>
            <person name="Garcia A.C."/>
            <person name="Gardiner A."/>
            <person name="Garfield D.A."/>
            <person name="Garvin B.E."/>
            <person name="Gibson G."/>
            <person name="Gilbert D."/>
            <person name="Gnerre S."/>
            <person name="Godfrey J."/>
            <person name="Good R."/>
            <person name="Gotea V."/>
            <person name="Gravely B."/>
            <person name="Greenberg A.J."/>
            <person name="Griffiths-Jones S."/>
            <person name="Gross S."/>
            <person name="Guigo R."/>
            <person name="Gustafson E.A."/>
            <person name="Haerty W."/>
            <person name="Hahn M.W."/>
            <person name="Halligan D.L."/>
            <person name="Halpern A.L."/>
            <person name="Halter G.M."/>
            <person name="Han M.V."/>
            <person name="Heger A."/>
            <person name="Hillier L."/>
            <person name="Hinrichs A.S."/>
            <person name="Holmes I."/>
            <person name="Hoskins R.A."/>
            <person name="Hubisz M.J."/>
            <person name="Hultmark D."/>
            <person name="Huntley M.A."/>
            <person name="Jaffe D.B."/>
            <person name="Jagadeeshan S."/>
            <person name="Jeck W.R."/>
            <person name="Johnson J."/>
            <person name="Jones C.D."/>
            <person name="Jordan W.C."/>
            <person name="Karpen G.H."/>
            <person name="Kataoka E."/>
            <person name="Keightley P.D."/>
            <person name="Kheradpour P."/>
            <person name="Kirkness E.F."/>
            <person name="Koerich L.B."/>
            <person name="Kristiansen K."/>
            <person name="Kudrna D."/>
            <person name="Kulathinal R.J."/>
            <person name="Kumar S."/>
            <person name="Kwok R."/>
            <person name="Lander E."/>
            <person name="Langley C.H."/>
            <person name="Lapoint R."/>
            <person name="Lazzaro B.P."/>
            <person name="Lee S.J."/>
            <person name="Levesque L."/>
            <person name="Li R."/>
            <person name="Lin C.F."/>
            <person name="Lin M.F."/>
            <person name="Lindblad-Toh K."/>
            <person name="Llopart A."/>
            <person name="Long M."/>
            <person name="Low L."/>
            <person name="Lozovsky E."/>
            <person name="Lu J."/>
            <person name="Luo M."/>
            <person name="Machado C.A."/>
            <person name="Makalowski W."/>
            <person name="Marzo M."/>
            <person name="Matsuda M."/>
            <person name="Matzkin L."/>
            <person name="McAllister B."/>
            <person name="McBride C.S."/>
            <person name="McKernan B."/>
            <person name="McKernan K."/>
            <person name="Mendez-Lago M."/>
            <person name="Minx P."/>
            <person name="Mollenhauer M.U."/>
            <person name="Montooth K."/>
            <person name="Mount S.M."/>
            <person name="Mu X."/>
            <person name="Myers E."/>
            <person name="Negre B."/>
            <person name="Newfeld S."/>
            <person name="Nielsen R."/>
            <person name="Noor M.A."/>
            <person name="O'Grady P."/>
            <person name="Pachter L."/>
            <person name="Papaceit M."/>
            <person name="Parisi M.J."/>
            <person name="Parisi M."/>
            <person name="Parts L."/>
            <person name="Pedersen J.S."/>
            <person name="Pesole G."/>
            <person name="Phillippy A.M."/>
            <person name="Ponting C.P."/>
            <person name="Pop M."/>
            <person name="Porcelli D."/>
            <person name="Powell J.R."/>
            <person name="Prohaska S."/>
            <person name="Pruitt K."/>
            <person name="Puig M."/>
            <person name="Quesneville H."/>
            <person name="Ram K.R."/>
            <person name="Rand D."/>
            <person name="Rasmussen M.D."/>
            <person name="Reed L.K."/>
            <person name="Reenan R."/>
            <person name="Reily A."/>
            <person name="Remington K.A."/>
            <person name="Rieger T.T."/>
            <person name="Ritchie M.G."/>
            <person name="Robin C."/>
            <person name="Rogers Y.H."/>
            <person name="Rohde C."/>
            <person name="Rozas J."/>
            <person name="Rubenfield M.J."/>
            <person name="Ruiz A."/>
            <person name="Russo S."/>
            <person name="Salzberg S.L."/>
            <person name="Sanchez-Gracia A."/>
            <person name="Saranga D.J."/>
            <person name="Sato H."/>
            <person name="Schaeffer S.W."/>
            <person name="Schatz M.C."/>
            <person name="Schlenke T."/>
            <person name="Schwartz R."/>
            <person name="Segarra C."/>
            <person name="Singh R.S."/>
            <person name="Sirot L."/>
            <person name="Sirota M."/>
            <person name="Sisneros N.B."/>
            <person name="Smith C.D."/>
            <person name="Smith T.F."/>
            <person name="Spieth J."/>
            <person name="Stage D.E."/>
            <person name="Stark A."/>
            <person name="Stephan W."/>
            <person name="Strausberg R.L."/>
            <person name="Strempel S."/>
            <person name="Sturgill D."/>
            <person name="Sutton G."/>
            <person name="Sutton G.G."/>
            <person name="Tao W."/>
            <person name="Teichmann S."/>
            <person name="Tobari Y.N."/>
            <person name="Tomimura Y."/>
            <person name="Tsolas J.M."/>
            <person name="Valente V.L."/>
            <person name="Venter E."/>
            <person name="Venter J.C."/>
            <person name="Vicario S."/>
            <person name="Vieira F.G."/>
            <person name="Vilella A.J."/>
            <person name="Villasante A."/>
            <person name="Walenz B."/>
            <person name="Wang J."/>
            <person name="Wasserman M."/>
            <person name="Watts T."/>
            <person name="Wilson D."/>
            <person name="Wilson R.K."/>
            <person name="Wing R.A."/>
            <person name="Wolfner M.F."/>
            <person name="Wong A."/>
            <person name="Wong G.K."/>
            <person name="Wu C.I."/>
            <person name="Wu G."/>
            <person name="Yamamoto D."/>
            <person name="Yang H.P."/>
            <person name="Yang S.P."/>
            <person name="Yorke J.A."/>
            <person name="Yoshida K."/>
            <person name="Zdobnov E."/>
            <person name="Zhang P."/>
            <person name="Zhang Y."/>
            <person name="Zimin A.V."/>
            <person name="Baldwin J."/>
            <person name="Abdouelleil A."/>
            <person name="Abdulkadir J."/>
            <person name="Abebe A."/>
            <person name="Abera B."/>
            <person name="Abreu J."/>
            <person name="Acer S.C."/>
            <person name="Aftuck L."/>
            <person name="Alexander A."/>
            <person name="An P."/>
            <person name="Anderson E."/>
            <person name="Anderson S."/>
            <person name="Arachi H."/>
            <person name="Azer M."/>
            <person name="Bachantsang P."/>
            <person name="Barry A."/>
            <person name="Bayul T."/>
            <person name="Berlin A."/>
            <person name="Bessette D."/>
            <person name="Bloom T."/>
            <person name="Blye J."/>
            <person name="Boguslavskiy L."/>
            <person name="Bonnet C."/>
            <person name="Boukhgalter B."/>
            <person name="Bourzgui I."/>
            <person name="Brown A."/>
            <person name="Cahill P."/>
            <person name="Channer S."/>
            <person name="Cheshatsang Y."/>
            <person name="Chuda L."/>
            <person name="Citroen M."/>
            <person name="Collymore A."/>
            <person name="Cooke P."/>
            <person name="Costello M."/>
            <person name="D'Aco K."/>
            <person name="Daza R."/>
            <person name="De Haan G."/>
            <person name="DeGray S."/>
            <person name="DeMaso C."/>
            <person name="Dhargay N."/>
            <person name="Dooley K."/>
            <person name="Dooley E."/>
            <person name="Doricent M."/>
            <person name="Dorje P."/>
            <person name="Dorjee K."/>
            <person name="Dupes A."/>
            <person name="Elong R."/>
            <person name="Falk J."/>
            <person name="Farina A."/>
            <person name="Faro S."/>
            <person name="Ferguson D."/>
            <person name="Fisher S."/>
            <person name="Foley C.D."/>
            <person name="Franke A."/>
            <person name="Friedrich D."/>
            <person name="Gadbois L."/>
            <person name="Gearin G."/>
            <person name="Gearin C.R."/>
            <person name="Giannoukos G."/>
            <person name="Goode T."/>
            <person name="Graham J."/>
            <person name="Grandbois E."/>
            <person name="Grewal S."/>
            <person name="Gyaltsen K."/>
            <person name="Hafez N."/>
            <person name="Hagos B."/>
            <person name="Hall J."/>
            <person name="Henson C."/>
            <person name="Hollinger A."/>
            <person name="Honan T."/>
            <person name="Huard M.D."/>
            <person name="Hughes L."/>
            <person name="Hurhula B."/>
            <person name="Husby M.E."/>
            <person name="Kamat A."/>
            <person name="Kanga B."/>
            <person name="Kashin S."/>
            <person name="Khazanovich D."/>
            <person name="Kisner P."/>
            <person name="Lance K."/>
            <person name="Lara M."/>
            <person name="Lee W."/>
            <person name="Lennon N."/>
            <person name="Letendre F."/>
            <person name="LeVine R."/>
            <person name="Lipovsky A."/>
            <person name="Liu X."/>
            <person name="Liu J."/>
            <person name="Liu S."/>
            <person name="Lokyitsang T."/>
            <person name="Lokyitsang Y."/>
            <person name="Lubonja R."/>
            <person name="Lui A."/>
            <person name="MacDonald P."/>
            <person name="Magnisalis V."/>
            <person name="Maru K."/>
            <person name="Matthews C."/>
            <person name="McCusker W."/>
            <person name="McDonough S."/>
            <person name="Mehta T."/>
            <person name="Meldrim J."/>
            <person name="Meneus L."/>
            <person name="Mihai O."/>
            <person name="Mihalev A."/>
            <person name="Mihova T."/>
            <person name="Mittelman R."/>
            <person name="Mlenga V."/>
            <person name="Montmayeur A."/>
            <person name="Mulrain L."/>
            <person name="Navidi A."/>
            <person name="Naylor J."/>
            <person name="Negash T."/>
            <person name="Nguyen T."/>
            <person name="Nguyen N."/>
            <person name="Nicol R."/>
            <person name="Norbu C."/>
            <person name="Norbu N."/>
            <person name="Novod N."/>
            <person name="O'Neill B."/>
            <person name="Osman S."/>
            <person name="Markiewicz E."/>
            <person name="Oyono O.L."/>
            <person name="Patti C."/>
            <person name="Phunkhang P."/>
            <person name="Pierre F."/>
            <person name="Priest M."/>
            <person name="Raghuraman S."/>
            <person name="Rege F."/>
            <person name="Reyes R."/>
            <person name="Rise C."/>
            <person name="Rogov P."/>
            <person name="Ross K."/>
            <person name="Ryan E."/>
            <person name="Settipalli S."/>
            <person name="Shea T."/>
            <person name="Sherpa N."/>
            <person name="Shi L."/>
            <person name="Shih D."/>
            <person name="Sparrow T."/>
            <person name="Spaulding J."/>
            <person name="Stalker J."/>
            <person name="Stange-Thomann N."/>
            <person name="Stavropoulos S."/>
            <person name="Stone C."/>
            <person name="Strader C."/>
            <person name="Tesfaye S."/>
            <person name="Thomson T."/>
            <person name="Thoulutsang Y."/>
            <person name="Thoulutsang D."/>
            <person name="Topham K."/>
            <person name="Topping I."/>
            <person name="Tsamla T."/>
            <person name="Vassiliev H."/>
            <person name="Vo A."/>
            <person name="Wangchuk T."/>
            <person name="Wangdi T."/>
            <person name="Weiand M."/>
            <person name="Wilkinson J."/>
            <person name="Wilson A."/>
            <person name="Yadav S."/>
            <person name="Young G."/>
            <person name="Yu Q."/>
            <person name="Zembek L."/>
            <person name="Zhong D."/>
            <person name="Zimmer A."/>
            <person name="Zwirko Z."/>
            <person name="Jaffe D.B."/>
            <person name="Alvarez P."/>
            <person name="Brockman W."/>
            <person name="Butler J."/>
            <person name="Chin C."/>
            <person name="Gnerre S."/>
            <person name="Grabherr M."/>
            <person name="Kleber M."/>
            <person name="Mauceli E."/>
            <person name="MacCallum I."/>
        </authorList>
    </citation>
    <scope>NUCLEOTIDE SEQUENCE [LARGE SCALE GENOMIC DNA]</scope>
    <source>
        <strain evidence="5">Tucson 14024-0371.13</strain>
    </source>
</reference>
<feature type="compositionally biased region" description="Polar residues" evidence="1">
    <location>
        <begin position="94"/>
        <end position="103"/>
    </location>
</feature>
<dbReference type="PANTHER" id="PTHR21845:SF2">
    <property type="entry name" value="MATRIX-REMODELING-ASSOCIATED PROTEIN 7"/>
    <property type="match status" value="1"/>
</dbReference>
<dbReference type="eggNOG" id="ENOG502SAE0">
    <property type="taxonomic scope" value="Eukaryota"/>
</dbReference>
<dbReference type="Proteomes" id="UP000007801">
    <property type="component" value="Unassembled WGS sequence"/>
</dbReference>
<feature type="transmembrane region" description="Helical" evidence="2">
    <location>
        <begin position="15"/>
        <end position="35"/>
    </location>
</feature>
<name>B3MAT5_DROAN</name>
<organism evidence="4 5">
    <name type="scientific">Drosophila ananassae</name>
    <name type="common">Fruit fly</name>
    <dbReference type="NCBI Taxonomy" id="7217"/>
    <lineage>
        <taxon>Eukaryota</taxon>
        <taxon>Metazoa</taxon>
        <taxon>Ecdysozoa</taxon>
        <taxon>Arthropoda</taxon>
        <taxon>Hexapoda</taxon>
        <taxon>Insecta</taxon>
        <taxon>Pterygota</taxon>
        <taxon>Neoptera</taxon>
        <taxon>Endopterygota</taxon>
        <taxon>Diptera</taxon>
        <taxon>Brachycera</taxon>
        <taxon>Muscomorpha</taxon>
        <taxon>Ephydroidea</taxon>
        <taxon>Drosophilidae</taxon>
        <taxon>Drosophila</taxon>
        <taxon>Sophophora</taxon>
    </lineage>
</organism>
<feature type="compositionally biased region" description="Acidic residues" evidence="1">
    <location>
        <begin position="45"/>
        <end position="93"/>
    </location>
</feature>
<dbReference type="PhylomeDB" id="B3MAT5"/>
<sequence>MQDIFPSLDGFGLPGNYSIALTTLLLCVLAALYFANFFKDKTDLEDEGLGTDEPREEDSQELTSPLDEETEDDEAFGEDTSDSDLEFIDEQDEQLPQKSGQNYGNIMGQLKAKQFQEKIVNTLTPVQIEEERRIEREQLAAIFELLRKQEAELNLQDRISDKDLKEQVRLYR</sequence>
<dbReference type="STRING" id="7217.B3MAT5"/>
<protein>
    <recommendedName>
        <fullName evidence="3">Matrix-remodeling-associated protein 7 helical domain-containing protein</fullName>
    </recommendedName>
</protein>
<dbReference type="OMA" id="GHNYNHL"/>
<dbReference type="EMBL" id="CH902618">
    <property type="protein sequence ID" value="EDV39169.1"/>
    <property type="molecule type" value="Genomic_DNA"/>
</dbReference>